<accession>A0A843XJD6</accession>
<evidence type="ECO:0000256" key="1">
    <source>
        <dbReference type="SAM" id="MobiDB-lite"/>
    </source>
</evidence>
<comment type="caution">
    <text evidence="2">The sequence shown here is derived from an EMBL/GenBank/DDBJ whole genome shotgun (WGS) entry which is preliminary data.</text>
</comment>
<evidence type="ECO:0000313" key="2">
    <source>
        <dbReference type="EMBL" id="MQM19818.1"/>
    </source>
</evidence>
<protein>
    <submittedName>
        <fullName evidence="2">Uncharacterized protein</fullName>
    </submittedName>
</protein>
<feature type="compositionally biased region" description="Low complexity" evidence="1">
    <location>
        <begin position="131"/>
        <end position="148"/>
    </location>
</feature>
<sequence>MALGGRLAGRCCDQVASMVAAKLEALGAGSEAVRCDCTGYVGWCAQRPRLAMGLLAICADLAVCEARADGGLVRLEVLICLIHYSCFISAVMPSERSAEQWRGLATVERALTVRSLLSLFSPHGSSSRIAPSFTGSSPSSPHYSSGTTAGEMQTQKLERIANELLDLNMLEWHDYSILFRLKLGLNRWCPTGVAVVATGSGASS</sequence>
<dbReference type="EMBL" id="NMUH01009232">
    <property type="protein sequence ID" value="MQM19818.1"/>
    <property type="molecule type" value="Genomic_DNA"/>
</dbReference>
<reference evidence="2" key="1">
    <citation type="submission" date="2017-07" db="EMBL/GenBank/DDBJ databases">
        <title>Taro Niue Genome Assembly and Annotation.</title>
        <authorList>
            <person name="Atibalentja N."/>
            <person name="Keating K."/>
            <person name="Fields C.J."/>
        </authorList>
    </citation>
    <scope>NUCLEOTIDE SEQUENCE</scope>
    <source>
        <strain evidence="2">Niue_2</strain>
        <tissue evidence="2">Leaf</tissue>
    </source>
</reference>
<name>A0A843XJD6_COLES</name>
<evidence type="ECO:0000313" key="3">
    <source>
        <dbReference type="Proteomes" id="UP000652761"/>
    </source>
</evidence>
<keyword evidence="3" id="KW-1185">Reference proteome</keyword>
<proteinExistence type="predicted"/>
<dbReference type="OrthoDB" id="250175at2759"/>
<organism evidence="2 3">
    <name type="scientific">Colocasia esculenta</name>
    <name type="common">Wild taro</name>
    <name type="synonym">Arum esculentum</name>
    <dbReference type="NCBI Taxonomy" id="4460"/>
    <lineage>
        <taxon>Eukaryota</taxon>
        <taxon>Viridiplantae</taxon>
        <taxon>Streptophyta</taxon>
        <taxon>Embryophyta</taxon>
        <taxon>Tracheophyta</taxon>
        <taxon>Spermatophyta</taxon>
        <taxon>Magnoliopsida</taxon>
        <taxon>Liliopsida</taxon>
        <taxon>Araceae</taxon>
        <taxon>Aroideae</taxon>
        <taxon>Colocasieae</taxon>
        <taxon>Colocasia</taxon>
    </lineage>
</organism>
<gene>
    <name evidence="2" type="ORF">Taro_052830</name>
</gene>
<dbReference type="AlphaFoldDB" id="A0A843XJD6"/>
<dbReference type="Proteomes" id="UP000652761">
    <property type="component" value="Unassembled WGS sequence"/>
</dbReference>
<feature type="region of interest" description="Disordered" evidence="1">
    <location>
        <begin position="122"/>
        <end position="150"/>
    </location>
</feature>